<dbReference type="InterPro" id="IPR038379">
    <property type="entry name" value="SecE_sf"/>
</dbReference>
<accession>E6W250</accession>
<keyword evidence="11" id="KW-1185">Reference proteome</keyword>
<dbReference type="NCBIfam" id="TIGR00964">
    <property type="entry name" value="secE_bact"/>
    <property type="match status" value="1"/>
</dbReference>
<evidence type="ECO:0000313" key="11">
    <source>
        <dbReference type="Proteomes" id="UP000002572"/>
    </source>
</evidence>
<evidence type="ECO:0000256" key="9">
    <source>
        <dbReference type="HAMAP-Rule" id="MF_00422"/>
    </source>
</evidence>
<comment type="subcellular location">
    <subcellularLocation>
        <location evidence="9">Cell inner membrane</location>
        <topology evidence="9">Single-pass membrane protein</topology>
    </subcellularLocation>
    <subcellularLocation>
        <location evidence="1">Membrane</location>
    </subcellularLocation>
</comment>
<keyword evidence="3 9" id="KW-1003">Cell membrane</keyword>
<dbReference type="HOGENOM" id="CLU_113663_8_0_0"/>
<dbReference type="Proteomes" id="UP000002572">
    <property type="component" value="Chromosome"/>
</dbReference>
<dbReference type="Gene3D" id="1.20.5.1030">
    <property type="entry name" value="Preprotein translocase secy subunit"/>
    <property type="match status" value="1"/>
</dbReference>
<dbReference type="HAMAP" id="MF_00422">
    <property type="entry name" value="SecE"/>
    <property type="match status" value="1"/>
</dbReference>
<evidence type="ECO:0000313" key="10">
    <source>
        <dbReference type="EMBL" id="ADU66676.1"/>
    </source>
</evidence>
<dbReference type="GO" id="GO:0005886">
    <property type="term" value="C:plasma membrane"/>
    <property type="evidence" value="ECO:0007669"/>
    <property type="project" value="UniProtKB-SubCell"/>
</dbReference>
<dbReference type="eggNOG" id="COG0690">
    <property type="taxonomic scope" value="Bacteria"/>
</dbReference>
<comment type="function">
    <text evidence="9">Essential subunit of the Sec protein translocation channel SecYEG. Clamps together the 2 halves of SecY. May contact the channel plug during translocation.</text>
</comment>
<name>E6W250_DESIS</name>
<gene>
    <name evidence="9" type="primary">secE</name>
    <name evidence="10" type="ordered locus">Selin_1949</name>
</gene>
<keyword evidence="9" id="KW-0997">Cell inner membrane</keyword>
<sequence length="59" mass="6598">MKTVEFLKSVKSEFGKVVWPKKDEVKGMTLVVLVLVAFMTVYFGALDAVFSRMISLLIG</sequence>
<evidence type="ECO:0000256" key="3">
    <source>
        <dbReference type="ARBA" id="ARBA00022475"/>
    </source>
</evidence>
<dbReference type="GO" id="GO:0043952">
    <property type="term" value="P:protein transport by the Sec complex"/>
    <property type="evidence" value="ECO:0007669"/>
    <property type="project" value="UniProtKB-UniRule"/>
</dbReference>
<organism evidence="10 11">
    <name type="scientific">Desulfurispirillum indicum (strain ATCC BAA-1389 / DSM 22839 / S5)</name>
    <dbReference type="NCBI Taxonomy" id="653733"/>
    <lineage>
        <taxon>Bacteria</taxon>
        <taxon>Pseudomonadati</taxon>
        <taxon>Chrysiogenota</taxon>
        <taxon>Chrysiogenia</taxon>
        <taxon>Chrysiogenales</taxon>
        <taxon>Chrysiogenaceae</taxon>
        <taxon>Desulfurispirillum</taxon>
    </lineage>
</organism>
<dbReference type="InParanoid" id="E6W250"/>
<dbReference type="InterPro" id="IPR001901">
    <property type="entry name" value="Translocase_SecE/Sec61-g"/>
</dbReference>
<dbReference type="KEGG" id="din:Selin_1949"/>
<dbReference type="RefSeq" id="WP_013506556.1">
    <property type="nucleotide sequence ID" value="NC_014836.1"/>
</dbReference>
<dbReference type="GO" id="GO:0008320">
    <property type="term" value="F:protein transmembrane transporter activity"/>
    <property type="evidence" value="ECO:0007669"/>
    <property type="project" value="UniProtKB-UniRule"/>
</dbReference>
<dbReference type="PANTHER" id="PTHR33910">
    <property type="entry name" value="PROTEIN TRANSLOCASE SUBUNIT SECE"/>
    <property type="match status" value="1"/>
</dbReference>
<evidence type="ECO:0000256" key="8">
    <source>
        <dbReference type="ARBA" id="ARBA00023136"/>
    </source>
</evidence>
<keyword evidence="8 9" id="KW-0472">Membrane</keyword>
<dbReference type="OrthoDB" id="9813233at2"/>
<dbReference type="Pfam" id="PF00584">
    <property type="entry name" value="SecE"/>
    <property type="match status" value="1"/>
</dbReference>
<keyword evidence="6 9" id="KW-1133">Transmembrane helix</keyword>
<evidence type="ECO:0000256" key="4">
    <source>
        <dbReference type="ARBA" id="ARBA00022692"/>
    </source>
</evidence>
<feature type="transmembrane region" description="Helical" evidence="9">
    <location>
        <begin position="28"/>
        <end position="50"/>
    </location>
</feature>
<dbReference type="GO" id="GO:0065002">
    <property type="term" value="P:intracellular protein transmembrane transport"/>
    <property type="evidence" value="ECO:0007669"/>
    <property type="project" value="UniProtKB-UniRule"/>
</dbReference>
<dbReference type="EMBL" id="CP002432">
    <property type="protein sequence ID" value="ADU66676.1"/>
    <property type="molecule type" value="Genomic_DNA"/>
</dbReference>
<dbReference type="InterPro" id="IPR005807">
    <property type="entry name" value="SecE_bac"/>
</dbReference>
<keyword evidence="2 9" id="KW-0813">Transport</keyword>
<comment type="similarity">
    <text evidence="9">Belongs to the SecE/SEC61-gamma family.</text>
</comment>
<keyword evidence="4 9" id="KW-0812">Transmembrane</keyword>
<evidence type="ECO:0000256" key="2">
    <source>
        <dbReference type="ARBA" id="ARBA00022448"/>
    </source>
</evidence>
<evidence type="ECO:0000256" key="5">
    <source>
        <dbReference type="ARBA" id="ARBA00022927"/>
    </source>
</evidence>
<protein>
    <recommendedName>
        <fullName evidence="9">Protein translocase subunit SecE</fullName>
    </recommendedName>
</protein>
<proteinExistence type="inferred from homology"/>
<dbReference type="GO" id="GO:0009306">
    <property type="term" value="P:protein secretion"/>
    <property type="evidence" value="ECO:0007669"/>
    <property type="project" value="UniProtKB-UniRule"/>
</dbReference>
<evidence type="ECO:0000256" key="7">
    <source>
        <dbReference type="ARBA" id="ARBA00023010"/>
    </source>
</evidence>
<comment type="subunit">
    <text evidence="9">Component of the Sec protein translocase complex. Heterotrimer consisting of SecY, SecE and SecG subunits. The heterotrimers can form oligomers, although 1 heterotrimer is thought to be able to translocate proteins. Interacts with the ribosome. Interacts with SecDF, and other proteins may be involved. Interacts with SecA.</text>
</comment>
<dbReference type="STRING" id="653733.Selin_1949"/>
<keyword evidence="7 9" id="KW-0811">Translocation</keyword>
<dbReference type="PANTHER" id="PTHR33910:SF1">
    <property type="entry name" value="PROTEIN TRANSLOCASE SUBUNIT SECE"/>
    <property type="match status" value="1"/>
</dbReference>
<reference evidence="10 11" key="1">
    <citation type="submission" date="2010-12" db="EMBL/GenBank/DDBJ databases">
        <title>Complete sequence of Desulfurispirillum indicum S5.</title>
        <authorList>
            <consortium name="US DOE Joint Genome Institute"/>
            <person name="Lucas S."/>
            <person name="Copeland A."/>
            <person name="Lapidus A."/>
            <person name="Cheng J.-F."/>
            <person name="Goodwin L."/>
            <person name="Pitluck S."/>
            <person name="Chertkov O."/>
            <person name="Held B."/>
            <person name="Detter J.C."/>
            <person name="Han C."/>
            <person name="Tapia R."/>
            <person name="Land M."/>
            <person name="Hauser L."/>
            <person name="Kyrpides N."/>
            <person name="Ivanova N."/>
            <person name="Mikhailova N."/>
            <person name="Haggblom M."/>
            <person name="Rauschenbach I."/>
            <person name="Bini E."/>
            <person name="Woyke T."/>
        </authorList>
    </citation>
    <scope>NUCLEOTIDE SEQUENCE [LARGE SCALE GENOMIC DNA]</scope>
    <source>
        <strain evidence="11">ATCC BAA-1389 / DSM 22839 / S5</strain>
    </source>
</reference>
<evidence type="ECO:0000256" key="1">
    <source>
        <dbReference type="ARBA" id="ARBA00004370"/>
    </source>
</evidence>
<dbReference type="AlphaFoldDB" id="E6W250"/>
<dbReference type="GO" id="GO:0006605">
    <property type="term" value="P:protein targeting"/>
    <property type="evidence" value="ECO:0007669"/>
    <property type="project" value="UniProtKB-UniRule"/>
</dbReference>
<evidence type="ECO:0000256" key="6">
    <source>
        <dbReference type="ARBA" id="ARBA00022989"/>
    </source>
</evidence>
<keyword evidence="5 9" id="KW-0653">Protein transport</keyword>